<dbReference type="AlphaFoldDB" id="A0AAN6YCW0"/>
<evidence type="ECO:0000256" key="1">
    <source>
        <dbReference type="SAM" id="MobiDB-lite"/>
    </source>
</evidence>
<reference evidence="3" key="1">
    <citation type="journal article" date="2023" name="Mol. Phylogenet. Evol.">
        <title>Genome-scale phylogeny and comparative genomics of the fungal order Sordariales.</title>
        <authorList>
            <person name="Hensen N."/>
            <person name="Bonometti L."/>
            <person name="Westerberg I."/>
            <person name="Brannstrom I.O."/>
            <person name="Guillou S."/>
            <person name="Cros-Aarteil S."/>
            <person name="Calhoun S."/>
            <person name="Haridas S."/>
            <person name="Kuo A."/>
            <person name="Mondo S."/>
            <person name="Pangilinan J."/>
            <person name="Riley R."/>
            <person name="LaButti K."/>
            <person name="Andreopoulos B."/>
            <person name="Lipzen A."/>
            <person name="Chen C."/>
            <person name="Yan M."/>
            <person name="Daum C."/>
            <person name="Ng V."/>
            <person name="Clum A."/>
            <person name="Steindorff A."/>
            <person name="Ohm R.A."/>
            <person name="Martin F."/>
            <person name="Silar P."/>
            <person name="Natvig D.O."/>
            <person name="Lalanne C."/>
            <person name="Gautier V."/>
            <person name="Ament-Velasquez S.L."/>
            <person name="Kruys A."/>
            <person name="Hutchinson M.I."/>
            <person name="Powell A.J."/>
            <person name="Barry K."/>
            <person name="Miller A.N."/>
            <person name="Grigoriev I.V."/>
            <person name="Debuchy R."/>
            <person name="Gladieux P."/>
            <person name="Hiltunen Thoren M."/>
            <person name="Johannesson H."/>
        </authorList>
    </citation>
    <scope>NUCLEOTIDE SEQUENCE</scope>
    <source>
        <strain evidence="3">PSN293</strain>
    </source>
</reference>
<feature type="compositionally biased region" description="Acidic residues" evidence="1">
    <location>
        <begin position="434"/>
        <end position="444"/>
    </location>
</feature>
<feature type="compositionally biased region" description="Polar residues" evidence="1">
    <location>
        <begin position="574"/>
        <end position="584"/>
    </location>
</feature>
<keyword evidence="2" id="KW-0732">Signal</keyword>
<feature type="compositionally biased region" description="Low complexity" evidence="1">
    <location>
        <begin position="623"/>
        <end position="633"/>
    </location>
</feature>
<comment type="caution">
    <text evidence="3">The sequence shown here is derived from an EMBL/GenBank/DDBJ whole genome shotgun (WGS) entry which is preliminary data.</text>
</comment>
<evidence type="ECO:0000256" key="2">
    <source>
        <dbReference type="SAM" id="SignalP"/>
    </source>
</evidence>
<organism evidence="3 4">
    <name type="scientific">Rhypophila decipiens</name>
    <dbReference type="NCBI Taxonomy" id="261697"/>
    <lineage>
        <taxon>Eukaryota</taxon>
        <taxon>Fungi</taxon>
        <taxon>Dikarya</taxon>
        <taxon>Ascomycota</taxon>
        <taxon>Pezizomycotina</taxon>
        <taxon>Sordariomycetes</taxon>
        <taxon>Sordariomycetidae</taxon>
        <taxon>Sordariales</taxon>
        <taxon>Naviculisporaceae</taxon>
        <taxon>Rhypophila</taxon>
    </lineage>
</organism>
<feature type="chain" id="PRO_5042971849" evidence="2">
    <location>
        <begin position="21"/>
        <end position="633"/>
    </location>
</feature>
<protein>
    <submittedName>
        <fullName evidence="3">Uncharacterized protein</fullName>
    </submittedName>
</protein>
<feature type="region of interest" description="Disordered" evidence="1">
    <location>
        <begin position="566"/>
        <end position="633"/>
    </location>
</feature>
<evidence type="ECO:0000313" key="4">
    <source>
        <dbReference type="Proteomes" id="UP001301769"/>
    </source>
</evidence>
<keyword evidence="4" id="KW-1185">Reference proteome</keyword>
<accession>A0AAN6YCW0</accession>
<name>A0AAN6YCW0_9PEZI</name>
<reference evidence="3" key="2">
    <citation type="submission" date="2023-05" db="EMBL/GenBank/DDBJ databases">
        <authorList>
            <consortium name="Lawrence Berkeley National Laboratory"/>
            <person name="Steindorff A."/>
            <person name="Hensen N."/>
            <person name="Bonometti L."/>
            <person name="Westerberg I."/>
            <person name="Brannstrom I.O."/>
            <person name="Guillou S."/>
            <person name="Cros-Aarteil S."/>
            <person name="Calhoun S."/>
            <person name="Haridas S."/>
            <person name="Kuo A."/>
            <person name="Mondo S."/>
            <person name="Pangilinan J."/>
            <person name="Riley R."/>
            <person name="Labutti K."/>
            <person name="Andreopoulos B."/>
            <person name="Lipzen A."/>
            <person name="Chen C."/>
            <person name="Yanf M."/>
            <person name="Daum C."/>
            <person name="Ng V."/>
            <person name="Clum A."/>
            <person name="Ohm R."/>
            <person name="Martin F."/>
            <person name="Silar P."/>
            <person name="Natvig D."/>
            <person name="Lalanne C."/>
            <person name="Gautier V."/>
            <person name="Ament-Velasquez S.L."/>
            <person name="Kruys A."/>
            <person name="Hutchinson M.I."/>
            <person name="Powell A.J."/>
            <person name="Barry K."/>
            <person name="Miller A.N."/>
            <person name="Grigoriev I.V."/>
            <person name="Debuchy R."/>
            <person name="Gladieux P."/>
            <person name="Thoren M.H."/>
            <person name="Johannesson H."/>
        </authorList>
    </citation>
    <scope>NUCLEOTIDE SEQUENCE</scope>
    <source>
        <strain evidence="3">PSN293</strain>
    </source>
</reference>
<evidence type="ECO:0000313" key="3">
    <source>
        <dbReference type="EMBL" id="KAK4215731.1"/>
    </source>
</evidence>
<feature type="region of interest" description="Disordered" evidence="1">
    <location>
        <begin position="394"/>
        <end position="483"/>
    </location>
</feature>
<dbReference type="EMBL" id="MU858076">
    <property type="protein sequence ID" value="KAK4215731.1"/>
    <property type="molecule type" value="Genomic_DNA"/>
</dbReference>
<feature type="compositionally biased region" description="Polar residues" evidence="1">
    <location>
        <begin position="466"/>
        <end position="481"/>
    </location>
</feature>
<sequence length="633" mass="70518">MPITARMLSLLLASYHRSLSTLKMSGRQVEAQALWIAVRKLQGETRVFMREHLPNDVGRGLLATGRGSALADSCSGMVEISLVFDSEPSDDPADGDGARPLARSIPSSGLIFRVSRRQEDNKILLAVHEVVNTGFLLSPGVRTVLRRQQLTPKVATARSLVALNLDYSVQVTPCIRPPARGNKQPAGVKNHVEVWPEKAQIAKKPLLGEADLQPPSPLGRPRVVNLHSTEGVHGVRLNSYLRLWASFPCDVKWLEKIYFLLALVSSATVVLSFLFPLAGTTSTRGVGVFRDWNDIVHQRAARNLNISSSSNNIWASPTCLPTPFPPSCPFAIFKMCIHHYTHCIICYGKENNKHWVEQCSKYRDELGKMNDQTRAKYPDFCSQAYHVLPHDDHIERNEGNAPIPNSSTTPRVGHATQPETQGFMGSMSEIQPEPQEDDEDEDLAEQFHSYNNQQSEQPDHPPMTGFQESEQSTAATNTNPSFFPAHENAVLADEDIFQYYQEQESDQSSMPTLPNPFPFPAPWYENALPQWRWDTPFGGFDEPTPPNLTFPWSMTERVIAQADRVLSQPEPTAPESSNLPTPQRLTEPATLPSKNRKRAAAESDDDCITVKGSGNAKRRKTATAKNTTTKQKR</sequence>
<proteinExistence type="predicted"/>
<dbReference type="Proteomes" id="UP001301769">
    <property type="component" value="Unassembled WGS sequence"/>
</dbReference>
<gene>
    <name evidence="3" type="ORF">QBC37DRAFT_398294</name>
</gene>
<feature type="signal peptide" evidence="2">
    <location>
        <begin position="1"/>
        <end position="20"/>
    </location>
</feature>